<evidence type="ECO:0000313" key="2">
    <source>
        <dbReference type="Proteomes" id="UP000789405"/>
    </source>
</evidence>
<sequence>IQLKISIFDQPAFPIGRVRELFHLFIPCNKNSTCDSIVNFIQALWSVRVGFNDMIKEFVIINDIVIENRANLAGNFHDSTNTLINVCENFFTFSSPKKGSS</sequence>
<dbReference type="EMBL" id="CAJVPY010016574">
    <property type="protein sequence ID" value="CAG8757745.1"/>
    <property type="molecule type" value="Genomic_DNA"/>
</dbReference>
<dbReference type="Proteomes" id="UP000789405">
    <property type="component" value="Unassembled WGS sequence"/>
</dbReference>
<protein>
    <submittedName>
        <fullName evidence="1">18537_t:CDS:1</fullName>
    </submittedName>
</protein>
<organism evidence="1 2">
    <name type="scientific">Dentiscutata erythropus</name>
    <dbReference type="NCBI Taxonomy" id="1348616"/>
    <lineage>
        <taxon>Eukaryota</taxon>
        <taxon>Fungi</taxon>
        <taxon>Fungi incertae sedis</taxon>
        <taxon>Mucoromycota</taxon>
        <taxon>Glomeromycotina</taxon>
        <taxon>Glomeromycetes</taxon>
        <taxon>Diversisporales</taxon>
        <taxon>Gigasporaceae</taxon>
        <taxon>Dentiscutata</taxon>
    </lineage>
</organism>
<evidence type="ECO:0000313" key="1">
    <source>
        <dbReference type="EMBL" id="CAG8757745.1"/>
    </source>
</evidence>
<reference evidence="1" key="1">
    <citation type="submission" date="2021-06" db="EMBL/GenBank/DDBJ databases">
        <authorList>
            <person name="Kallberg Y."/>
            <person name="Tangrot J."/>
            <person name="Rosling A."/>
        </authorList>
    </citation>
    <scope>NUCLEOTIDE SEQUENCE</scope>
    <source>
        <strain evidence="1">MA453B</strain>
    </source>
</reference>
<feature type="non-terminal residue" evidence="1">
    <location>
        <position position="1"/>
    </location>
</feature>
<keyword evidence="2" id="KW-1185">Reference proteome</keyword>
<comment type="caution">
    <text evidence="1">The sequence shown here is derived from an EMBL/GenBank/DDBJ whole genome shotgun (WGS) entry which is preliminary data.</text>
</comment>
<proteinExistence type="predicted"/>
<accession>A0A9N9NT28</accession>
<name>A0A9N9NT28_9GLOM</name>
<dbReference type="AlphaFoldDB" id="A0A9N9NT28"/>
<gene>
    <name evidence="1" type="ORF">DERYTH_LOCUS17508</name>
</gene>